<dbReference type="PANTHER" id="PTHR30204:SF94">
    <property type="entry name" value="HEAVY METAL-DEPENDENT TRANSCRIPTIONAL REGULATOR HI_0293-RELATED"/>
    <property type="match status" value="1"/>
</dbReference>
<dbReference type="EMBL" id="FJXR01000021">
    <property type="protein sequence ID" value="CZV85375.1"/>
    <property type="molecule type" value="Genomic_DNA"/>
</dbReference>
<dbReference type="NCBIfam" id="TIGR02044">
    <property type="entry name" value="CueR"/>
    <property type="match status" value="1"/>
</dbReference>
<accession>A0A144PFJ3</accession>
<name>A0A144PFJ3_ENTCL</name>
<evidence type="ECO:0000256" key="4">
    <source>
        <dbReference type="ARBA" id="ARBA00023125"/>
    </source>
</evidence>
<dbReference type="InterPro" id="IPR000551">
    <property type="entry name" value="MerR-type_HTH_dom"/>
</dbReference>
<dbReference type="InterPro" id="IPR011789">
    <property type="entry name" value="CueR"/>
</dbReference>
<protein>
    <submittedName>
        <fullName evidence="7">Transcriptional regulator</fullName>
    </submittedName>
</protein>
<keyword evidence="4" id="KW-0238">DNA-binding</keyword>
<evidence type="ECO:0000259" key="6">
    <source>
        <dbReference type="PROSITE" id="PS50937"/>
    </source>
</evidence>
<organism evidence="7 8">
    <name type="scientific">Enterobacter cloacae</name>
    <dbReference type="NCBI Taxonomy" id="550"/>
    <lineage>
        <taxon>Bacteria</taxon>
        <taxon>Pseudomonadati</taxon>
        <taxon>Pseudomonadota</taxon>
        <taxon>Gammaproteobacteria</taxon>
        <taxon>Enterobacterales</taxon>
        <taxon>Enterobacteriaceae</taxon>
        <taxon>Enterobacter</taxon>
        <taxon>Enterobacter cloacae complex</taxon>
    </lineage>
</organism>
<dbReference type="RefSeq" id="WP_023336667.1">
    <property type="nucleotide sequence ID" value="NZ_CP020089.1"/>
</dbReference>
<proteinExistence type="predicted"/>
<dbReference type="GO" id="GO:0005737">
    <property type="term" value="C:cytoplasm"/>
    <property type="evidence" value="ECO:0007669"/>
    <property type="project" value="UniProtKB-SubCell"/>
</dbReference>
<dbReference type="PANTHER" id="PTHR30204">
    <property type="entry name" value="REDOX-CYCLING DRUG-SENSING TRANSCRIPTIONAL ACTIVATOR SOXR"/>
    <property type="match status" value="1"/>
</dbReference>
<keyword evidence="3" id="KW-0805">Transcription regulation</keyword>
<keyword evidence="2" id="KW-0963">Cytoplasm</keyword>
<gene>
    <name evidence="7" type="primary">hmrR_1</name>
    <name evidence="7" type="ORF">SAMEA2273318_03349</name>
</gene>
<feature type="domain" description="HTH merR-type" evidence="6">
    <location>
        <begin position="1"/>
        <end position="69"/>
    </location>
</feature>
<keyword evidence="5" id="KW-0804">Transcription</keyword>
<evidence type="ECO:0000256" key="1">
    <source>
        <dbReference type="ARBA" id="ARBA00004496"/>
    </source>
</evidence>
<dbReference type="CDD" id="cd01108">
    <property type="entry name" value="HTH_CueR"/>
    <property type="match status" value="1"/>
</dbReference>
<dbReference type="InterPro" id="IPR047057">
    <property type="entry name" value="MerR_fam"/>
</dbReference>
<dbReference type="InterPro" id="IPR009061">
    <property type="entry name" value="DNA-bd_dom_put_sf"/>
</dbReference>
<dbReference type="Gene3D" id="1.10.1660.10">
    <property type="match status" value="1"/>
</dbReference>
<evidence type="ECO:0000256" key="5">
    <source>
        <dbReference type="ARBA" id="ARBA00023163"/>
    </source>
</evidence>
<dbReference type="GO" id="GO:0045893">
    <property type="term" value="P:positive regulation of DNA-templated transcription"/>
    <property type="evidence" value="ECO:0007669"/>
    <property type="project" value="InterPro"/>
</dbReference>
<dbReference type="Proteomes" id="UP000076008">
    <property type="component" value="Unassembled WGS sequence"/>
</dbReference>
<dbReference type="GO" id="GO:0005507">
    <property type="term" value="F:copper ion binding"/>
    <property type="evidence" value="ECO:0007669"/>
    <property type="project" value="InterPro"/>
</dbReference>
<evidence type="ECO:0000256" key="2">
    <source>
        <dbReference type="ARBA" id="ARBA00022490"/>
    </source>
</evidence>
<dbReference type="PRINTS" id="PR00040">
    <property type="entry name" value="HTHMERR"/>
</dbReference>
<dbReference type="Pfam" id="PF13411">
    <property type="entry name" value="MerR_1"/>
    <property type="match status" value="1"/>
</dbReference>
<dbReference type="PROSITE" id="PS00552">
    <property type="entry name" value="HTH_MERR_1"/>
    <property type="match status" value="1"/>
</dbReference>
<evidence type="ECO:0000313" key="7">
    <source>
        <dbReference type="EMBL" id="CZV85375.1"/>
    </source>
</evidence>
<reference evidence="7 8" key="1">
    <citation type="submission" date="2016-03" db="EMBL/GenBank/DDBJ databases">
        <authorList>
            <consortium name="Pathogen Informatics"/>
        </authorList>
    </citation>
    <scope>NUCLEOTIDE SEQUENCE [LARGE SCALE GENOMIC DNA]</scope>
    <source>
        <strain evidence="8">e1252</strain>
    </source>
</reference>
<sequence>MNIGDAARLSGVSAKMIRYYEEAGLIPEVARTAAGYRMYSDIDVYKLHFIRRCRELGFSLAQTGELLCLWGNHSRQSADVKKLVESHIRELTVKIQEFQRMASILTTLSDCCAGDDKPECPILRALYLADVNGLQESDSGPEIT</sequence>
<dbReference type="GeneID" id="63140455"/>
<dbReference type="PROSITE" id="PS50937">
    <property type="entry name" value="HTH_MERR_2"/>
    <property type="match status" value="1"/>
</dbReference>
<evidence type="ECO:0000313" key="8">
    <source>
        <dbReference type="Proteomes" id="UP000076008"/>
    </source>
</evidence>
<evidence type="ECO:0000256" key="3">
    <source>
        <dbReference type="ARBA" id="ARBA00023015"/>
    </source>
</evidence>
<dbReference type="GO" id="GO:0003677">
    <property type="term" value="F:DNA binding"/>
    <property type="evidence" value="ECO:0007669"/>
    <property type="project" value="UniProtKB-KW"/>
</dbReference>
<dbReference type="GO" id="GO:0003700">
    <property type="term" value="F:DNA-binding transcription factor activity"/>
    <property type="evidence" value="ECO:0007669"/>
    <property type="project" value="InterPro"/>
</dbReference>
<comment type="subcellular location">
    <subcellularLocation>
        <location evidence="1">Cytoplasm</location>
    </subcellularLocation>
</comment>
<dbReference type="SMART" id="SM00422">
    <property type="entry name" value="HTH_MERR"/>
    <property type="match status" value="1"/>
</dbReference>
<dbReference type="AlphaFoldDB" id="A0A144PFJ3"/>
<dbReference type="SUPFAM" id="SSF46955">
    <property type="entry name" value="Putative DNA-binding domain"/>
    <property type="match status" value="1"/>
</dbReference>